<name>A0ABD1EE01_HYPHA</name>
<evidence type="ECO:0000313" key="2">
    <source>
        <dbReference type="Proteomes" id="UP001566132"/>
    </source>
</evidence>
<dbReference type="AlphaFoldDB" id="A0ABD1EE01"/>
<accession>A0ABD1EE01</accession>
<evidence type="ECO:0000313" key="1">
    <source>
        <dbReference type="EMBL" id="KAL1492854.1"/>
    </source>
</evidence>
<keyword evidence="2" id="KW-1185">Reference proteome</keyword>
<sequence>MTNLSTDEILNRLSFKFSRIVYDREFVACVNEDLQTIIDDKNKCCVLVFPTLSPNYLRVVKYQAKLCDLAVISLGSGGAKSVGVCLKKYFLSHITSEEECKKKSPDKNQMAEKVVKKIRPPLQLYVPPAQRKSKLVTSALNEENVKSGKVRKEKKPQQQIKEHCYCKDDVDLCFYTKKLQVPCCQCTYANIQRIKHSFHWIHDLQGQTIQLQYFNVEQERVLSQAGNIITHSLPAKILIPDFFNCNLAQNMNSQLDCLCKDKLFLYLPLFKHYSYLSVPDFLEGHNHKPNLDENFQLQEEHDLDSQNRYPELKLEDFNLIATVAKDVQQLEQVTLCDNKTKDGCAKTGALSDRVIVFEDEIERPKLKKSQSKDEHEQEKDIMRKAKQNINRKTRPIIKYVGDDNDTLNIGKGDNVNNWEELFNEDGELQDDIFTEARINDN</sequence>
<dbReference type="Proteomes" id="UP001566132">
    <property type="component" value="Unassembled WGS sequence"/>
</dbReference>
<gene>
    <name evidence="1" type="ORF">ABEB36_011034</name>
</gene>
<protein>
    <submittedName>
        <fullName evidence="1">Uncharacterized protein</fullName>
    </submittedName>
</protein>
<dbReference type="EMBL" id="JBDJPC010000008">
    <property type="protein sequence ID" value="KAL1492854.1"/>
    <property type="molecule type" value="Genomic_DNA"/>
</dbReference>
<proteinExistence type="predicted"/>
<comment type="caution">
    <text evidence="1">The sequence shown here is derived from an EMBL/GenBank/DDBJ whole genome shotgun (WGS) entry which is preliminary data.</text>
</comment>
<organism evidence="1 2">
    <name type="scientific">Hypothenemus hampei</name>
    <name type="common">Coffee berry borer</name>
    <dbReference type="NCBI Taxonomy" id="57062"/>
    <lineage>
        <taxon>Eukaryota</taxon>
        <taxon>Metazoa</taxon>
        <taxon>Ecdysozoa</taxon>
        <taxon>Arthropoda</taxon>
        <taxon>Hexapoda</taxon>
        <taxon>Insecta</taxon>
        <taxon>Pterygota</taxon>
        <taxon>Neoptera</taxon>
        <taxon>Endopterygota</taxon>
        <taxon>Coleoptera</taxon>
        <taxon>Polyphaga</taxon>
        <taxon>Cucujiformia</taxon>
        <taxon>Curculionidae</taxon>
        <taxon>Scolytinae</taxon>
        <taxon>Hypothenemus</taxon>
    </lineage>
</organism>
<reference evidence="1 2" key="1">
    <citation type="submission" date="2024-05" db="EMBL/GenBank/DDBJ databases">
        <title>Genetic variation in Jamaican populations of the coffee berry borer (Hypothenemus hampei).</title>
        <authorList>
            <person name="Errbii M."/>
            <person name="Myrie A."/>
        </authorList>
    </citation>
    <scope>NUCLEOTIDE SEQUENCE [LARGE SCALE GENOMIC DNA]</scope>
    <source>
        <strain evidence="1">JA-Hopewell-2020-01-JO</strain>
        <tissue evidence="1">Whole body</tissue>
    </source>
</reference>